<reference evidence="3" key="1">
    <citation type="journal article" date="2010" name="Genome Res.">
        <title>Population genomic sequencing of Coccidioides fungi reveals recent hybridization and transposon control.</title>
        <authorList>
            <person name="Neafsey D.E."/>
            <person name="Barker B.M."/>
            <person name="Sharpton T.J."/>
            <person name="Stajich J.E."/>
            <person name="Park D.J."/>
            <person name="Whiston E."/>
            <person name="Hung C.-Y."/>
            <person name="McMahan C."/>
            <person name="White J."/>
            <person name="Sykes S."/>
            <person name="Heiman D."/>
            <person name="Young S."/>
            <person name="Zeng Q."/>
            <person name="Abouelleil A."/>
            <person name="Aftuck L."/>
            <person name="Bessette D."/>
            <person name="Brown A."/>
            <person name="FitzGerald M."/>
            <person name="Lui A."/>
            <person name="Macdonald J.P."/>
            <person name="Priest M."/>
            <person name="Orbach M.J."/>
            <person name="Galgiani J.N."/>
            <person name="Kirkland T.N."/>
            <person name="Cole G.T."/>
            <person name="Birren B.W."/>
            <person name="Henn M.R."/>
            <person name="Taylor J.W."/>
            <person name="Rounsley S.D."/>
        </authorList>
    </citation>
    <scope>NUCLEOTIDE SEQUENCE [LARGE SCALE GENOMIC DNA]</scope>
    <source>
        <strain evidence="3">RMSCC 757 / Silveira</strain>
    </source>
</reference>
<sequence length="85" mass="9781">MQPVTSSRPIRLERHKLAFHLNEYAILTAISRFKLSLQVIRDPVSKGPLANVNSTGTGSEHSWLRSRSHEKPMIDYRRSRDVLIN</sequence>
<proteinExistence type="predicted"/>
<evidence type="ECO:0000313" key="2">
    <source>
        <dbReference type="EMBL" id="EFW16702.1"/>
    </source>
</evidence>
<evidence type="ECO:0000313" key="3">
    <source>
        <dbReference type="Proteomes" id="UP000002497"/>
    </source>
</evidence>
<feature type="compositionally biased region" description="Polar residues" evidence="1">
    <location>
        <begin position="51"/>
        <end position="60"/>
    </location>
</feature>
<name>E9D9X1_COCPS</name>
<reference evidence="3" key="2">
    <citation type="submission" date="2010-03" db="EMBL/GenBank/DDBJ databases">
        <title>The genome sequence of Coccidioides posadasii strain Silveira.</title>
        <authorList>
            <consortium name="The Broad Institute Genome Sequencing Center for Infectious Disease"/>
            <person name="Neafsey D."/>
            <person name="Orbach M."/>
            <person name="Henn M.R."/>
            <person name="Cole G.T."/>
            <person name="Galgiani J."/>
            <person name="Gardner M.J."/>
            <person name="Kirkland T.N."/>
            <person name="Taylor J.W."/>
            <person name="Young S.K."/>
            <person name="Zeng Q."/>
            <person name="Koehrsen M."/>
            <person name="Alvarado L."/>
            <person name="Berlin A."/>
            <person name="Borenstein D."/>
            <person name="Chapman S.B."/>
            <person name="Chen Z."/>
            <person name="Engels R."/>
            <person name="Freedman E."/>
            <person name="Gellesch M."/>
            <person name="Goldberg J."/>
            <person name="Griggs A."/>
            <person name="Gujja S."/>
            <person name="Heilman E."/>
            <person name="Heiman D."/>
            <person name="Howarth C."/>
            <person name="Jen D."/>
            <person name="Larson L."/>
            <person name="Mehta T."/>
            <person name="Neiman D."/>
            <person name="Park D."/>
            <person name="Pearson M."/>
            <person name="Richards J."/>
            <person name="Roberts A."/>
            <person name="Saif S."/>
            <person name="Shea T."/>
            <person name="Shenoy N."/>
            <person name="Sisk P."/>
            <person name="Stolte C."/>
            <person name="Sykes S."/>
            <person name="Walk T."/>
            <person name="White J."/>
            <person name="Yandava C."/>
            <person name="Haas B."/>
            <person name="Nusbaum C."/>
            <person name="Birren B."/>
        </authorList>
    </citation>
    <scope>NUCLEOTIDE SEQUENCE [LARGE SCALE GENOMIC DNA]</scope>
    <source>
        <strain evidence="3">RMSCC 757 / Silveira</strain>
    </source>
</reference>
<dbReference type="Proteomes" id="UP000002497">
    <property type="component" value="Unassembled WGS sequence"/>
</dbReference>
<keyword evidence="3" id="KW-1185">Reference proteome</keyword>
<dbReference type="AlphaFoldDB" id="E9D9X1"/>
<dbReference type="HOGENOM" id="CLU_2512460_0_0_1"/>
<protein>
    <submittedName>
        <fullName evidence="2">Predicted protein</fullName>
    </submittedName>
</protein>
<evidence type="ECO:0000256" key="1">
    <source>
        <dbReference type="SAM" id="MobiDB-lite"/>
    </source>
</evidence>
<accession>E9D9X1</accession>
<dbReference type="VEuPathDB" id="FungiDB:CPSG_06661"/>
<organism evidence="3">
    <name type="scientific">Coccidioides posadasii (strain RMSCC 757 / Silveira)</name>
    <name type="common">Valley fever fungus</name>
    <dbReference type="NCBI Taxonomy" id="443226"/>
    <lineage>
        <taxon>Eukaryota</taxon>
        <taxon>Fungi</taxon>
        <taxon>Dikarya</taxon>
        <taxon>Ascomycota</taxon>
        <taxon>Pezizomycotina</taxon>
        <taxon>Eurotiomycetes</taxon>
        <taxon>Eurotiomycetidae</taxon>
        <taxon>Onygenales</taxon>
        <taxon>Onygenaceae</taxon>
        <taxon>Coccidioides</taxon>
    </lineage>
</organism>
<dbReference type="EMBL" id="GL636496">
    <property type="protein sequence ID" value="EFW16702.1"/>
    <property type="molecule type" value="Genomic_DNA"/>
</dbReference>
<feature type="region of interest" description="Disordered" evidence="1">
    <location>
        <begin position="45"/>
        <end position="68"/>
    </location>
</feature>
<gene>
    <name evidence="2" type="ORF">CPSG_06661</name>
</gene>